<keyword evidence="16" id="KW-1185">Reference proteome</keyword>
<dbReference type="GO" id="GO:0051539">
    <property type="term" value="F:4 iron, 4 sulfur cluster binding"/>
    <property type="evidence" value="ECO:0007669"/>
    <property type="project" value="UniProtKB-KW"/>
</dbReference>
<comment type="subunit">
    <text evidence="11">Part of an enzyme complex containing three subunits: a flavoprotein (frdA), an iron-sulfur protein (frdB), and diheme cytochrome b (frdC).</text>
</comment>
<keyword evidence="7" id="KW-0560">Oxidoreductase</keyword>
<dbReference type="InterPro" id="IPR004489">
    <property type="entry name" value="Succ_DH/fum_Rdtase_Fe-S"/>
</dbReference>
<feature type="domain" description="4Fe-4S ferredoxin-type" evidence="14">
    <location>
        <begin position="145"/>
        <end position="178"/>
    </location>
</feature>
<dbReference type="EC" id="1.3.5.1" evidence="12"/>
<feature type="domain" description="2Fe-2S ferredoxin-type" evidence="13">
    <location>
        <begin position="13"/>
        <end position="102"/>
    </location>
</feature>
<keyword evidence="6 12" id="KW-0479">Metal-binding</keyword>
<comment type="pathway">
    <text evidence="1">Carbohydrate metabolism; tricarboxylic acid cycle; fumarate from succinate (bacterial route): step 1/1.</text>
</comment>
<reference evidence="15" key="1">
    <citation type="submission" date="2008-06" db="EMBL/GenBank/DDBJ databases">
        <title>Complete sequence of chromosome of Prosthecochloris aestuarii DSM 271.</title>
        <authorList>
            <consortium name="US DOE Joint Genome Institute"/>
            <person name="Lucas S."/>
            <person name="Copeland A."/>
            <person name="Lapidus A."/>
            <person name="Glavina del Rio T."/>
            <person name="Dalin E."/>
            <person name="Tice H."/>
            <person name="Bruce D."/>
            <person name="Goodwin L."/>
            <person name="Pitluck S."/>
            <person name="Schmutz J."/>
            <person name="Larimer F."/>
            <person name="Land M."/>
            <person name="Hauser L."/>
            <person name="Kyrpides N."/>
            <person name="Anderson I."/>
            <person name="Liu Z."/>
            <person name="Li T."/>
            <person name="Zhao F."/>
            <person name="Overmann J."/>
            <person name="Bryant D.A."/>
            <person name="Richardson P."/>
        </authorList>
    </citation>
    <scope>NUCLEOTIDE SEQUENCE [LARGE SCALE GENOMIC DNA]</scope>
    <source>
        <strain evidence="15">DSM 271</strain>
    </source>
</reference>
<evidence type="ECO:0000256" key="2">
    <source>
        <dbReference type="ARBA" id="ARBA00009433"/>
    </source>
</evidence>
<dbReference type="PROSITE" id="PS51085">
    <property type="entry name" value="2FE2S_FER_2"/>
    <property type="match status" value="1"/>
</dbReference>
<dbReference type="NCBIfam" id="TIGR00384">
    <property type="entry name" value="dhsB"/>
    <property type="match status" value="1"/>
</dbReference>
<evidence type="ECO:0000256" key="1">
    <source>
        <dbReference type="ARBA" id="ARBA00004894"/>
    </source>
</evidence>
<keyword evidence="4" id="KW-0816">Tricarboxylic acid cycle</keyword>
<dbReference type="eggNOG" id="COG0479">
    <property type="taxonomic scope" value="Bacteria"/>
</dbReference>
<keyword evidence="8 12" id="KW-0408">Iron</keyword>
<evidence type="ECO:0000259" key="13">
    <source>
        <dbReference type="PROSITE" id="PS51085"/>
    </source>
</evidence>
<gene>
    <name evidence="15" type="ordered locus">Paes_0762</name>
</gene>
<dbReference type="PROSITE" id="PS00198">
    <property type="entry name" value="4FE4S_FER_1"/>
    <property type="match status" value="1"/>
</dbReference>
<dbReference type="NCBIfam" id="NF004616">
    <property type="entry name" value="PRK05950.1"/>
    <property type="match status" value="1"/>
</dbReference>
<dbReference type="PROSITE" id="PS51379">
    <property type="entry name" value="4FE4S_FER_2"/>
    <property type="match status" value="1"/>
</dbReference>
<proteinExistence type="inferred from homology"/>
<dbReference type="Pfam" id="PF13237">
    <property type="entry name" value="Fer4_10"/>
    <property type="match status" value="1"/>
</dbReference>
<dbReference type="GO" id="GO:0008177">
    <property type="term" value="F:succinate dehydrogenase (quinone) activity"/>
    <property type="evidence" value="ECO:0007669"/>
    <property type="project" value="UniProtKB-EC"/>
</dbReference>
<dbReference type="InterPro" id="IPR036010">
    <property type="entry name" value="2Fe-2S_ferredoxin-like_sf"/>
</dbReference>
<sequence length="241" mass="27437">MFSNKYDLVFMTYTIRILRYNPQSDTEPYYREYQVEAAPHERILDVLVRIQSDHDSTLALRKSCGHGVCGSDAMLINGENRLACSTLVRDIKGTLIRVEPLPGAPVKRDLVLDTDRFWDKYQAVMPYLIPSEPAPDKERLQSPAEHKKIEESTKCILCGACTHACPTTWANATYLGPAALLKAYRFIFDSRDQATGQRIERIASDDGIWRCYTAYNCVEACPKDIDITWHISQLKKAAIRM</sequence>
<evidence type="ECO:0000256" key="7">
    <source>
        <dbReference type="ARBA" id="ARBA00023002"/>
    </source>
</evidence>
<dbReference type="SUPFAM" id="SSF54292">
    <property type="entry name" value="2Fe-2S ferredoxin-like"/>
    <property type="match status" value="1"/>
</dbReference>
<organism evidence="15 16">
    <name type="scientific">Prosthecochloris aestuarii (strain DSM 271 / SK 413)</name>
    <dbReference type="NCBI Taxonomy" id="290512"/>
    <lineage>
        <taxon>Bacteria</taxon>
        <taxon>Pseudomonadati</taxon>
        <taxon>Chlorobiota</taxon>
        <taxon>Chlorobiia</taxon>
        <taxon>Chlorobiales</taxon>
        <taxon>Chlorobiaceae</taxon>
        <taxon>Prosthecochloris</taxon>
    </lineage>
</organism>
<dbReference type="InterPro" id="IPR009051">
    <property type="entry name" value="Helical_ferredxn"/>
</dbReference>
<evidence type="ECO:0000256" key="3">
    <source>
        <dbReference type="ARBA" id="ARBA00022485"/>
    </source>
</evidence>
<evidence type="ECO:0000256" key="5">
    <source>
        <dbReference type="ARBA" id="ARBA00022714"/>
    </source>
</evidence>
<comment type="cofactor">
    <cofactor evidence="12">
        <name>[3Fe-4S] cluster</name>
        <dbReference type="ChEBI" id="CHEBI:21137"/>
    </cofactor>
    <text evidence="12">Binds 1 [3Fe-4S] cluster.</text>
</comment>
<dbReference type="HOGENOM" id="CLU_044838_3_0_10"/>
<dbReference type="GO" id="GO:0009055">
    <property type="term" value="F:electron transfer activity"/>
    <property type="evidence" value="ECO:0007669"/>
    <property type="project" value="InterPro"/>
</dbReference>
<dbReference type="InterPro" id="IPR050573">
    <property type="entry name" value="SDH/FRD_Iron-Sulfur"/>
</dbReference>
<dbReference type="InterPro" id="IPR017896">
    <property type="entry name" value="4Fe4S_Fe-S-bd"/>
</dbReference>
<evidence type="ECO:0000256" key="11">
    <source>
        <dbReference type="ARBA" id="ARBA00066269"/>
    </source>
</evidence>
<comment type="cofactor">
    <cofactor evidence="12">
        <name>[2Fe-2S] cluster</name>
        <dbReference type="ChEBI" id="CHEBI:190135"/>
    </cofactor>
    <text evidence="12">Binds 1 [2Fe-2S] cluster.</text>
</comment>
<dbReference type="STRING" id="290512.Paes_0762"/>
<dbReference type="InterPro" id="IPR001041">
    <property type="entry name" value="2Fe-2S_ferredoxin-type"/>
</dbReference>
<evidence type="ECO:0000313" key="16">
    <source>
        <dbReference type="Proteomes" id="UP000002725"/>
    </source>
</evidence>
<dbReference type="Pfam" id="PF13085">
    <property type="entry name" value="Fer2_3"/>
    <property type="match status" value="1"/>
</dbReference>
<dbReference type="AlphaFoldDB" id="B4S6Q4"/>
<dbReference type="InterPro" id="IPR012675">
    <property type="entry name" value="Beta-grasp_dom_sf"/>
</dbReference>
<dbReference type="GO" id="GO:0051537">
    <property type="term" value="F:2 iron, 2 sulfur cluster binding"/>
    <property type="evidence" value="ECO:0007669"/>
    <property type="project" value="UniProtKB-KW"/>
</dbReference>
<keyword evidence="9 12" id="KW-0411">Iron-sulfur</keyword>
<dbReference type="InterPro" id="IPR017900">
    <property type="entry name" value="4Fe4S_Fe_S_CS"/>
</dbReference>
<comment type="cofactor">
    <cofactor evidence="12">
        <name>[4Fe-4S] cluster</name>
        <dbReference type="ChEBI" id="CHEBI:49883"/>
    </cofactor>
    <text evidence="12">Binds 1 [4Fe-4S] cluster.</text>
</comment>
<evidence type="ECO:0000256" key="4">
    <source>
        <dbReference type="ARBA" id="ARBA00022532"/>
    </source>
</evidence>
<dbReference type="InterPro" id="IPR025192">
    <property type="entry name" value="Succ_DH/fum_Rdtase_N"/>
</dbReference>
<evidence type="ECO:0000256" key="6">
    <source>
        <dbReference type="ARBA" id="ARBA00022723"/>
    </source>
</evidence>
<evidence type="ECO:0000256" key="10">
    <source>
        <dbReference type="ARBA" id="ARBA00023291"/>
    </source>
</evidence>
<dbReference type="GO" id="GO:0022904">
    <property type="term" value="P:respiratory electron transport chain"/>
    <property type="evidence" value="ECO:0007669"/>
    <property type="project" value="TreeGrafter"/>
</dbReference>
<dbReference type="Proteomes" id="UP000002725">
    <property type="component" value="Chromosome"/>
</dbReference>
<dbReference type="CDD" id="cd00207">
    <property type="entry name" value="fer2"/>
    <property type="match status" value="1"/>
</dbReference>
<dbReference type="Gene3D" id="3.10.20.30">
    <property type="match status" value="1"/>
</dbReference>
<dbReference type="Gene3D" id="1.10.1060.10">
    <property type="entry name" value="Alpha-helical ferredoxin"/>
    <property type="match status" value="1"/>
</dbReference>
<evidence type="ECO:0000256" key="8">
    <source>
        <dbReference type="ARBA" id="ARBA00023004"/>
    </source>
</evidence>
<dbReference type="PANTHER" id="PTHR11921:SF29">
    <property type="entry name" value="SUCCINATE DEHYDROGENASE [UBIQUINONE] IRON-SULFUR SUBUNIT, MITOCHONDRIAL"/>
    <property type="match status" value="1"/>
</dbReference>
<accession>B4S6Q4</accession>
<comment type="similarity">
    <text evidence="2 12">Belongs to the succinate dehydrogenase/fumarate reductase iron-sulfur protein family.</text>
</comment>
<dbReference type="GO" id="GO:0046872">
    <property type="term" value="F:metal ion binding"/>
    <property type="evidence" value="ECO:0007669"/>
    <property type="project" value="UniProtKB-KW"/>
</dbReference>
<keyword evidence="10 12" id="KW-0003">3Fe-4S</keyword>
<evidence type="ECO:0000256" key="9">
    <source>
        <dbReference type="ARBA" id="ARBA00023014"/>
    </source>
</evidence>
<evidence type="ECO:0000313" key="15">
    <source>
        <dbReference type="EMBL" id="ACF45809.1"/>
    </source>
</evidence>
<evidence type="ECO:0000259" key="14">
    <source>
        <dbReference type="PROSITE" id="PS51379"/>
    </source>
</evidence>
<name>B4S6Q4_PROA2</name>
<dbReference type="FunFam" id="1.10.1060.10:FF:000003">
    <property type="entry name" value="Succinate dehydrogenase iron-sulfur subunit"/>
    <property type="match status" value="1"/>
</dbReference>
<dbReference type="GO" id="GO:0006099">
    <property type="term" value="P:tricarboxylic acid cycle"/>
    <property type="evidence" value="ECO:0007669"/>
    <property type="project" value="UniProtKB-KW"/>
</dbReference>
<comment type="catalytic activity">
    <reaction evidence="12">
        <text>a quinone + succinate = fumarate + a quinol</text>
        <dbReference type="Rhea" id="RHEA:40523"/>
        <dbReference type="ChEBI" id="CHEBI:24646"/>
        <dbReference type="ChEBI" id="CHEBI:29806"/>
        <dbReference type="ChEBI" id="CHEBI:30031"/>
        <dbReference type="ChEBI" id="CHEBI:132124"/>
        <dbReference type="EC" id="1.3.5.1"/>
    </reaction>
</comment>
<dbReference type="KEGG" id="paa:Paes_0762"/>
<dbReference type="SUPFAM" id="SSF46548">
    <property type="entry name" value="alpha-helical ferredoxin"/>
    <property type="match status" value="1"/>
</dbReference>
<keyword evidence="3 12" id="KW-0004">4Fe-4S</keyword>
<dbReference type="EMBL" id="CP001108">
    <property type="protein sequence ID" value="ACF45809.1"/>
    <property type="molecule type" value="Genomic_DNA"/>
</dbReference>
<evidence type="ECO:0000256" key="12">
    <source>
        <dbReference type="RuleBase" id="RU361237"/>
    </source>
</evidence>
<protein>
    <recommendedName>
        <fullName evidence="12">Succinate dehydrogenase iron-sulfur subunit</fullName>
        <ecNumber evidence="12">1.3.5.1</ecNumber>
    </recommendedName>
</protein>
<keyword evidence="5 12" id="KW-0001">2Fe-2S</keyword>
<dbReference type="GO" id="GO:0051538">
    <property type="term" value="F:3 iron, 4 sulfur cluster binding"/>
    <property type="evidence" value="ECO:0007669"/>
    <property type="project" value="UniProtKB-KW"/>
</dbReference>
<dbReference type="PANTHER" id="PTHR11921">
    <property type="entry name" value="SUCCINATE DEHYDROGENASE IRON-SULFUR PROTEIN"/>
    <property type="match status" value="1"/>
</dbReference>